<evidence type="ECO:0000256" key="8">
    <source>
        <dbReference type="SAM" id="Phobius"/>
    </source>
</evidence>
<gene>
    <name evidence="11" type="ORF">MNB_SV-3-558</name>
</gene>
<dbReference type="InterPro" id="IPR012549">
    <property type="entry name" value="EptA-like_N"/>
</dbReference>
<evidence type="ECO:0000256" key="1">
    <source>
        <dbReference type="ARBA" id="ARBA00004429"/>
    </source>
</evidence>
<feature type="domain" description="Phosphoethanolamine transferase N-terminal" evidence="10">
    <location>
        <begin position="52"/>
        <end position="200"/>
    </location>
</feature>
<evidence type="ECO:0000256" key="7">
    <source>
        <dbReference type="ARBA" id="ARBA00023136"/>
    </source>
</evidence>
<feature type="transmembrane region" description="Helical" evidence="8">
    <location>
        <begin position="43"/>
        <end position="63"/>
    </location>
</feature>
<evidence type="ECO:0000259" key="9">
    <source>
        <dbReference type="Pfam" id="PF00884"/>
    </source>
</evidence>
<proteinExistence type="predicted"/>
<dbReference type="GO" id="GO:0005886">
    <property type="term" value="C:plasma membrane"/>
    <property type="evidence" value="ECO:0007669"/>
    <property type="project" value="UniProtKB-SubCell"/>
</dbReference>
<keyword evidence="6 8" id="KW-1133">Transmembrane helix</keyword>
<dbReference type="NCBIfam" id="NF028537">
    <property type="entry name" value="P_eth_NH2_trans"/>
    <property type="match status" value="1"/>
</dbReference>
<evidence type="ECO:0000256" key="4">
    <source>
        <dbReference type="ARBA" id="ARBA00022679"/>
    </source>
</evidence>
<evidence type="ECO:0000256" key="6">
    <source>
        <dbReference type="ARBA" id="ARBA00022989"/>
    </source>
</evidence>
<keyword evidence="5 8" id="KW-0812">Transmembrane</keyword>
<evidence type="ECO:0000256" key="3">
    <source>
        <dbReference type="ARBA" id="ARBA00022519"/>
    </source>
</evidence>
<dbReference type="GO" id="GO:0016776">
    <property type="term" value="F:phosphotransferase activity, phosphate group as acceptor"/>
    <property type="evidence" value="ECO:0007669"/>
    <property type="project" value="TreeGrafter"/>
</dbReference>
<evidence type="ECO:0000259" key="10">
    <source>
        <dbReference type="Pfam" id="PF08019"/>
    </source>
</evidence>
<evidence type="ECO:0000256" key="2">
    <source>
        <dbReference type="ARBA" id="ARBA00022475"/>
    </source>
</evidence>
<dbReference type="GO" id="GO:0009244">
    <property type="term" value="P:lipopolysaccharide core region biosynthetic process"/>
    <property type="evidence" value="ECO:0007669"/>
    <property type="project" value="TreeGrafter"/>
</dbReference>
<dbReference type="Pfam" id="PF08019">
    <property type="entry name" value="EptA_B_N"/>
    <property type="match status" value="1"/>
</dbReference>
<dbReference type="InterPro" id="IPR058130">
    <property type="entry name" value="PEA_transf_C"/>
</dbReference>
<dbReference type="PANTHER" id="PTHR30443">
    <property type="entry name" value="INNER MEMBRANE PROTEIN"/>
    <property type="match status" value="1"/>
</dbReference>
<evidence type="ECO:0000313" key="11">
    <source>
        <dbReference type="EMBL" id="SFV69536.1"/>
    </source>
</evidence>
<protein>
    <submittedName>
        <fullName evidence="11">Sulfatase</fullName>
    </submittedName>
</protein>
<comment type="subcellular location">
    <subcellularLocation>
        <location evidence="1">Cell inner membrane</location>
        <topology evidence="1">Multi-pass membrane protein</topology>
    </subcellularLocation>
</comment>
<dbReference type="SUPFAM" id="SSF53649">
    <property type="entry name" value="Alkaline phosphatase-like"/>
    <property type="match status" value="1"/>
</dbReference>
<sequence>MQARSSTFLIILTALFIVLFDNGSFFRHVIAVYPVNATYIPFLLSQVVVFSLFLVLFFSLLAWRIFIKPVLIFMLIVAAFENYFMQTYNVLIDETMIENVMQTDSHEVFDLMNWKLFIYFLVLGLLPAYFIYKTPLRYGSFSYELVQKIKVIVGSLILIIVVMLPFSKYYTSFFREHKILRYYTNPTHALFSLGVYVKAQFKDKNIPLKILGEDAKIKKHKRRKIIIMVVGEAARADHFSLNGYSKETNPLLKREDVISFSQMFSCGTTTAVSVPCMFSIYNRGDYSTQKGIHTENVLDVLKHAGVDVLWRDNNSDSKGVATRVAYQYYKNNHLNTRCKEGECRDIGMLIGLDSFINQSNKDVLIVLHQMGNHGPAYYKRYPKAYEKFTPACKTNQLEACTREEIENAYDNALLYTDYFLSQTIDFLKKYESKNDTAMLYMADHGESLGEGGLYLHGIPYFIAPEHQKHVGSIVWIGKTFAAKREKIEKNANKDWSQDNLFSTLLGLFNVESKVYDKRMDFLR</sequence>
<dbReference type="Pfam" id="PF00884">
    <property type="entry name" value="Sulfatase"/>
    <property type="match status" value="1"/>
</dbReference>
<keyword evidence="2" id="KW-1003">Cell membrane</keyword>
<name>A0A1W1CUN7_9ZZZZ</name>
<feature type="transmembrane region" description="Helical" evidence="8">
    <location>
        <begin position="111"/>
        <end position="131"/>
    </location>
</feature>
<dbReference type="Gene3D" id="3.40.720.10">
    <property type="entry name" value="Alkaline Phosphatase, subunit A"/>
    <property type="match status" value="1"/>
</dbReference>
<feature type="transmembrane region" description="Helical" evidence="8">
    <location>
        <begin position="151"/>
        <end position="170"/>
    </location>
</feature>
<dbReference type="InterPro" id="IPR000917">
    <property type="entry name" value="Sulfatase_N"/>
</dbReference>
<keyword evidence="7 8" id="KW-0472">Membrane</keyword>
<keyword evidence="3" id="KW-0997">Cell inner membrane</keyword>
<reference evidence="11" key="1">
    <citation type="submission" date="2016-10" db="EMBL/GenBank/DDBJ databases">
        <authorList>
            <person name="de Groot N.N."/>
        </authorList>
    </citation>
    <scope>NUCLEOTIDE SEQUENCE</scope>
</reference>
<dbReference type="AlphaFoldDB" id="A0A1W1CUN7"/>
<organism evidence="11">
    <name type="scientific">hydrothermal vent metagenome</name>
    <dbReference type="NCBI Taxonomy" id="652676"/>
    <lineage>
        <taxon>unclassified sequences</taxon>
        <taxon>metagenomes</taxon>
        <taxon>ecological metagenomes</taxon>
    </lineage>
</organism>
<accession>A0A1W1CUN7</accession>
<dbReference type="InterPro" id="IPR040423">
    <property type="entry name" value="PEA_transferase"/>
</dbReference>
<keyword evidence="4" id="KW-0808">Transferase</keyword>
<feature type="domain" description="Sulfatase N-terminal" evidence="9">
    <location>
        <begin position="225"/>
        <end position="510"/>
    </location>
</feature>
<dbReference type="EMBL" id="FPHI01000044">
    <property type="protein sequence ID" value="SFV69536.1"/>
    <property type="molecule type" value="Genomic_DNA"/>
</dbReference>
<dbReference type="PANTHER" id="PTHR30443:SF0">
    <property type="entry name" value="PHOSPHOETHANOLAMINE TRANSFERASE EPTA"/>
    <property type="match status" value="1"/>
</dbReference>
<dbReference type="InterPro" id="IPR017850">
    <property type="entry name" value="Alkaline_phosphatase_core_sf"/>
</dbReference>
<feature type="transmembrane region" description="Helical" evidence="8">
    <location>
        <begin position="70"/>
        <end position="91"/>
    </location>
</feature>
<dbReference type="CDD" id="cd16017">
    <property type="entry name" value="LptA"/>
    <property type="match status" value="1"/>
</dbReference>
<evidence type="ECO:0000256" key="5">
    <source>
        <dbReference type="ARBA" id="ARBA00022692"/>
    </source>
</evidence>